<dbReference type="InterPro" id="IPR036061">
    <property type="entry name" value="CheW-like_dom_sf"/>
</dbReference>
<dbReference type="GO" id="GO:0006935">
    <property type="term" value="P:chemotaxis"/>
    <property type="evidence" value="ECO:0007669"/>
    <property type="project" value="InterPro"/>
</dbReference>
<dbReference type="STRING" id="1285242.A6A04_13755"/>
<comment type="caution">
    <text evidence="1">The sequence shown here is derived from an EMBL/GenBank/DDBJ whole genome shotgun (WGS) entry which is preliminary data.</text>
</comment>
<evidence type="ECO:0000313" key="2">
    <source>
        <dbReference type="Proteomes" id="UP000078428"/>
    </source>
</evidence>
<gene>
    <name evidence="1" type="ORF">A6A04_13755</name>
</gene>
<protein>
    <recommendedName>
        <fullName evidence="3">CheW-like domain-containing protein</fullName>
    </recommendedName>
</protein>
<reference evidence="1 2" key="1">
    <citation type="submission" date="2016-04" db="EMBL/GenBank/DDBJ databases">
        <title>Draft genome sequence of freshwater magnetotactic bacteria Magnetospirillum marisnigri SP-1 and Magnetospirillum moscoviense BB-1.</title>
        <authorList>
            <person name="Koziaeva V."/>
            <person name="Dziuba M.V."/>
            <person name="Ivanov T.M."/>
            <person name="Kuznetsov B."/>
            <person name="Grouzdev D.S."/>
        </authorList>
    </citation>
    <scope>NUCLEOTIDE SEQUENCE [LARGE SCALE GENOMIC DNA]</scope>
    <source>
        <strain evidence="1 2">SP-1</strain>
    </source>
</reference>
<dbReference type="Proteomes" id="UP000078428">
    <property type="component" value="Unassembled WGS sequence"/>
</dbReference>
<sequence length="121" mass="12367">MTAEASLAVVTFVAAGTRFAMPSRQVAAMHPLDGIVSTTPSIEDLLGLPREAAAGCLLVLRLKQGEVAIQVPGEVGLRELAAETIHPLPPLVAACSRIAGLAALAVDPDGVILLVEPARLG</sequence>
<dbReference type="GO" id="GO:0007165">
    <property type="term" value="P:signal transduction"/>
    <property type="evidence" value="ECO:0007669"/>
    <property type="project" value="InterPro"/>
</dbReference>
<evidence type="ECO:0008006" key="3">
    <source>
        <dbReference type="Google" id="ProtNLM"/>
    </source>
</evidence>
<dbReference type="RefSeq" id="WP_068490046.1">
    <property type="nucleotide sequence ID" value="NZ_LWQT01000038.1"/>
</dbReference>
<proteinExistence type="predicted"/>
<dbReference type="EMBL" id="LWQT01000038">
    <property type="protein sequence ID" value="OAN53950.1"/>
    <property type="molecule type" value="Genomic_DNA"/>
</dbReference>
<dbReference type="AlphaFoldDB" id="A0A178MUJ3"/>
<name>A0A178MUJ3_9PROT</name>
<keyword evidence="2" id="KW-1185">Reference proteome</keyword>
<evidence type="ECO:0000313" key="1">
    <source>
        <dbReference type="EMBL" id="OAN53950.1"/>
    </source>
</evidence>
<dbReference type="SUPFAM" id="SSF50341">
    <property type="entry name" value="CheW-like"/>
    <property type="match status" value="1"/>
</dbReference>
<dbReference type="OrthoDB" id="7359708at2"/>
<accession>A0A178MUJ3</accession>
<organism evidence="1 2">
    <name type="scientific">Paramagnetospirillum marisnigri</name>
    <dbReference type="NCBI Taxonomy" id="1285242"/>
    <lineage>
        <taxon>Bacteria</taxon>
        <taxon>Pseudomonadati</taxon>
        <taxon>Pseudomonadota</taxon>
        <taxon>Alphaproteobacteria</taxon>
        <taxon>Rhodospirillales</taxon>
        <taxon>Magnetospirillaceae</taxon>
        <taxon>Paramagnetospirillum</taxon>
    </lineage>
</organism>